<name>A0A437RK93_9BURK</name>
<feature type="compositionally biased region" description="Basic and acidic residues" evidence="1">
    <location>
        <begin position="638"/>
        <end position="652"/>
    </location>
</feature>
<evidence type="ECO:0000313" key="3">
    <source>
        <dbReference type="EMBL" id="RVU47082.1"/>
    </source>
</evidence>
<dbReference type="EMBL" id="SACR01000002">
    <property type="protein sequence ID" value="RVU47082.1"/>
    <property type="molecule type" value="Genomic_DNA"/>
</dbReference>
<dbReference type="InterPro" id="IPR046535">
    <property type="entry name" value="DUF6600"/>
</dbReference>
<organism evidence="3 4">
    <name type="scientific">Rubrivivax rivuli</name>
    <dbReference type="NCBI Taxonomy" id="1862385"/>
    <lineage>
        <taxon>Bacteria</taxon>
        <taxon>Pseudomonadati</taxon>
        <taxon>Pseudomonadota</taxon>
        <taxon>Betaproteobacteria</taxon>
        <taxon>Burkholderiales</taxon>
        <taxon>Sphaerotilaceae</taxon>
        <taxon>Rubrivivax</taxon>
    </lineage>
</organism>
<evidence type="ECO:0000256" key="1">
    <source>
        <dbReference type="SAM" id="MobiDB-lite"/>
    </source>
</evidence>
<feature type="chain" id="PRO_5019378104" description="FecR protein domain-containing protein" evidence="2">
    <location>
        <begin position="35"/>
        <end position="652"/>
    </location>
</feature>
<proteinExistence type="predicted"/>
<evidence type="ECO:0008006" key="5">
    <source>
        <dbReference type="Google" id="ProtNLM"/>
    </source>
</evidence>
<dbReference type="PANTHER" id="PTHR38731">
    <property type="entry name" value="LIPL45-RELATED LIPOPROTEIN-RELATED"/>
    <property type="match status" value="1"/>
</dbReference>
<keyword evidence="4" id="KW-1185">Reference proteome</keyword>
<dbReference type="Pfam" id="PF20245">
    <property type="entry name" value="DUF6600"/>
    <property type="match status" value="1"/>
</dbReference>
<evidence type="ECO:0000256" key="2">
    <source>
        <dbReference type="SAM" id="SignalP"/>
    </source>
</evidence>
<feature type="compositionally biased region" description="Pro residues" evidence="1">
    <location>
        <begin position="595"/>
        <end position="616"/>
    </location>
</feature>
<evidence type="ECO:0000313" key="4">
    <source>
        <dbReference type="Proteomes" id="UP000285575"/>
    </source>
</evidence>
<sequence length="652" mass="72399">MRLAAAGAAASWPARLWMLGLALLLALVAPLALADEDPPGRVGRLADFNGSVSWWDSDTGEWAEAERNRPLTQGDRVSTAQSGRAELRVGSTVLRLAANTEFEVLRLDDERLVFQLHSGSVAVRVRSREIADELELVTAEARLRPLRAGHYLLTRTDDTTTAGAWRGEWHVRGERGSDGLVVGPERWAELYRAGRRGEAGELRSAWVSPRDDGFTRWAQGEDARDERSASTRYVSPEMTGVEDLDRHGRWEQHPEYGALWLPLVVRADWAPYRHGRWAWVRPWGWTWIDEAPWGFAPFHYGRWVNWRGRWGWVPGAYVARPVYAPALVAWVGGGGSGWGVSVRIGSPSVGWLPLAPREVYMPHYRHTPRYVERVNPAPPYRWRHAPGQVPTGPISYGNQGVPNAVTVVPGDVLVRRQPVAGAVMGPQRDGARAPLMVQPPPDGPAFVGPRMPRVAAPATRGDGPVGTEWPGRPDRPVRPESPDRPGAVAPVQVVPGGAMPLPAPAAAEVRPQRPADGDRRVRDDGRGDGRVDGRFDGRYDSRREDRVDDRRDDRRDERRDDRPDNRREPRRDEVRDLRRVEPPAAAVGPSQPRAPVAPPAPVARPAPPPPAPPPQNMGPQRPERVERPAGPAPSERANTPDRQRDKDRQDLR</sequence>
<gene>
    <name evidence="3" type="ORF">EOE66_04760</name>
</gene>
<dbReference type="AlphaFoldDB" id="A0A437RK93"/>
<protein>
    <recommendedName>
        <fullName evidence="5">FecR protein domain-containing protein</fullName>
    </recommendedName>
</protein>
<dbReference type="PANTHER" id="PTHR38731:SF3">
    <property type="entry name" value="BLL6125 PROTEIN"/>
    <property type="match status" value="1"/>
</dbReference>
<feature type="compositionally biased region" description="Basic and acidic residues" evidence="1">
    <location>
        <begin position="471"/>
        <end position="483"/>
    </location>
</feature>
<accession>A0A437RK93</accession>
<feature type="region of interest" description="Disordered" evidence="1">
    <location>
        <begin position="442"/>
        <end position="652"/>
    </location>
</feature>
<dbReference type="Proteomes" id="UP000285575">
    <property type="component" value="Unassembled WGS sequence"/>
</dbReference>
<feature type="compositionally biased region" description="Low complexity" evidence="1">
    <location>
        <begin position="485"/>
        <end position="507"/>
    </location>
</feature>
<feature type="signal peptide" evidence="2">
    <location>
        <begin position="1"/>
        <end position="34"/>
    </location>
</feature>
<comment type="caution">
    <text evidence="3">The sequence shown here is derived from an EMBL/GenBank/DDBJ whole genome shotgun (WGS) entry which is preliminary data.</text>
</comment>
<reference evidence="3 4" key="1">
    <citation type="submission" date="2019-01" db="EMBL/GenBank/DDBJ databases">
        <authorList>
            <person name="Chen W.-M."/>
        </authorList>
    </citation>
    <scope>NUCLEOTIDE SEQUENCE [LARGE SCALE GENOMIC DNA]</scope>
    <source>
        <strain evidence="3 4">KYPY4</strain>
    </source>
</reference>
<feature type="compositionally biased region" description="Basic and acidic residues" evidence="1">
    <location>
        <begin position="510"/>
        <end position="581"/>
    </location>
</feature>
<dbReference type="OrthoDB" id="5485224at2"/>
<keyword evidence="2" id="KW-0732">Signal</keyword>